<feature type="non-terminal residue" evidence="1">
    <location>
        <position position="116"/>
    </location>
</feature>
<proteinExistence type="predicted"/>
<dbReference type="EMBL" id="JARBDR010000342">
    <property type="protein sequence ID" value="KAJ8314119.1"/>
    <property type="molecule type" value="Genomic_DNA"/>
</dbReference>
<keyword evidence="2" id="KW-1185">Reference proteome</keyword>
<comment type="caution">
    <text evidence="1">The sequence shown here is derived from an EMBL/GenBank/DDBJ whole genome shotgun (WGS) entry which is preliminary data.</text>
</comment>
<evidence type="ECO:0000313" key="2">
    <source>
        <dbReference type="Proteomes" id="UP001217089"/>
    </source>
</evidence>
<evidence type="ECO:0000313" key="1">
    <source>
        <dbReference type="EMBL" id="KAJ8314119.1"/>
    </source>
</evidence>
<gene>
    <name evidence="1" type="ORF">KUTeg_008680</name>
</gene>
<accession>A0ABQ9F9T1</accession>
<sequence>MNRCEYFYFTKFMKIIFGFSLVNSCGETYQNWYFLKKSGDMNLKMKRGNPGMCDLYYNAMRKASSVLMVSKNRRISLDNKSLIDHQETKETLLHEQPLILRFDIVFSGSVVVIFVS</sequence>
<protein>
    <submittedName>
        <fullName evidence="1">Uncharacterized protein</fullName>
    </submittedName>
</protein>
<reference evidence="1 2" key="1">
    <citation type="submission" date="2022-12" db="EMBL/GenBank/DDBJ databases">
        <title>Chromosome-level genome of Tegillarca granosa.</title>
        <authorList>
            <person name="Kim J."/>
        </authorList>
    </citation>
    <scope>NUCLEOTIDE SEQUENCE [LARGE SCALE GENOMIC DNA]</scope>
    <source>
        <strain evidence="1">Teg-2019</strain>
        <tissue evidence="1">Adductor muscle</tissue>
    </source>
</reference>
<name>A0ABQ9F9T1_TEGGR</name>
<organism evidence="1 2">
    <name type="scientific">Tegillarca granosa</name>
    <name type="common">Malaysian cockle</name>
    <name type="synonym">Anadara granosa</name>
    <dbReference type="NCBI Taxonomy" id="220873"/>
    <lineage>
        <taxon>Eukaryota</taxon>
        <taxon>Metazoa</taxon>
        <taxon>Spiralia</taxon>
        <taxon>Lophotrochozoa</taxon>
        <taxon>Mollusca</taxon>
        <taxon>Bivalvia</taxon>
        <taxon>Autobranchia</taxon>
        <taxon>Pteriomorphia</taxon>
        <taxon>Arcoida</taxon>
        <taxon>Arcoidea</taxon>
        <taxon>Arcidae</taxon>
        <taxon>Tegillarca</taxon>
    </lineage>
</organism>
<dbReference type="Proteomes" id="UP001217089">
    <property type="component" value="Unassembled WGS sequence"/>
</dbReference>